<evidence type="ECO:0000256" key="2">
    <source>
        <dbReference type="ARBA" id="ARBA00023141"/>
    </source>
</evidence>
<name>A0ABQ2D9D7_9MICC</name>
<comment type="caution">
    <text evidence="4">The sequence shown here is derived from an EMBL/GenBank/DDBJ whole genome shotgun (WGS) entry which is preliminary data.</text>
</comment>
<accession>A0ABQ2D9D7</accession>
<dbReference type="InterPro" id="IPR046346">
    <property type="entry name" value="Aminoacid_DH-like_N_sf"/>
</dbReference>
<dbReference type="SUPFAM" id="SSF53223">
    <property type="entry name" value="Aminoacid dehydrogenase-like, N-terminal domain"/>
    <property type="match status" value="1"/>
</dbReference>
<dbReference type="Gene3D" id="3.40.50.720">
    <property type="entry name" value="NAD(P)-binding Rossmann-like Domain"/>
    <property type="match status" value="1"/>
</dbReference>
<dbReference type="PANTHER" id="PTHR21089:SF1">
    <property type="entry name" value="BIFUNCTIONAL 3-DEHYDROQUINATE DEHYDRATASE_SHIKIMATE DEHYDROGENASE, CHLOROPLASTIC"/>
    <property type="match status" value="1"/>
</dbReference>
<proteinExistence type="predicted"/>
<dbReference type="Proteomes" id="UP000606115">
    <property type="component" value="Unassembled WGS sequence"/>
</dbReference>
<dbReference type="Pfam" id="PF08501">
    <property type="entry name" value="Shikimate_dh_N"/>
    <property type="match status" value="1"/>
</dbReference>
<dbReference type="Gene3D" id="3.40.50.10860">
    <property type="entry name" value="Leucine Dehydrogenase, chain A, domain 1"/>
    <property type="match status" value="1"/>
</dbReference>
<keyword evidence="2" id="KW-0028">Amino-acid biosynthesis</keyword>
<gene>
    <name evidence="4" type="primary">aroE</name>
    <name evidence="4" type="ORF">GCM10007173_03330</name>
</gene>
<dbReference type="InterPro" id="IPR022893">
    <property type="entry name" value="Shikimate_DH_fam"/>
</dbReference>
<evidence type="ECO:0000259" key="3">
    <source>
        <dbReference type="Pfam" id="PF08501"/>
    </source>
</evidence>
<keyword evidence="5" id="KW-1185">Reference proteome</keyword>
<evidence type="ECO:0000313" key="5">
    <source>
        <dbReference type="Proteomes" id="UP000606115"/>
    </source>
</evidence>
<protein>
    <submittedName>
        <fullName evidence="4">Shikimate dehydrogenase</fullName>
    </submittedName>
</protein>
<organism evidence="4 5">
    <name type="scientific">Glutamicibacter ardleyensis</name>
    <dbReference type="NCBI Taxonomy" id="225894"/>
    <lineage>
        <taxon>Bacteria</taxon>
        <taxon>Bacillati</taxon>
        <taxon>Actinomycetota</taxon>
        <taxon>Actinomycetes</taxon>
        <taxon>Micrococcales</taxon>
        <taxon>Micrococcaceae</taxon>
        <taxon>Glutamicibacter</taxon>
    </lineage>
</organism>
<dbReference type="PANTHER" id="PTHR21089">
    <property type="entry name" value="SHIKIMATE DEHYDROGENASE"/>
    <property type="match status" value="1"/>
</dbReference>
<feature type="domain" description="Shikimate dehydrogenase substrate binding N-terminal" evidence="3">
    <location>
        <begin position="16"/>
        <end position="103"/>
    </location>
</feature>
<dbReference type="InterPro" id="IPR036291">
    <property type="entry name" value="NAD(P)-bd_dom_sf"/>
</dbReference>
<dbReference type="EMBL" id="BMKX01000001">
    <property type="protein sequence ID" value="GGJ48016.1"/>
    <property type="molecule type" value="Genomic_DNA"/>
</dbReference>
<comment type="pathway">
    <text evidence="1">Metabolic intermediate biosynthesis; chorismate biosynthesis; chorismate from D-erythrose 4-phosphate and phosphoenolpyruvate: step 4/7.</text>
</comment>
<dbReference type="CDD" id="cd01065">
    <property type="entry name" value="NAD_bind_Shikimate_DH"/>
    <property type="match status" value="1"/>
</dbReference>
<dbReference type="SUPFAM" id="SSF51735">
    <property type="entry name" value="NAD(P)-binding Rossmann-fold domains"/>
    <property type="match status" value="1"/>
</dbReference>
<dbReference type="InterPro" id="IPR013708">
    <property type="entry name" value="Shikimate_DH-bd_N"/>
</dbReference>
<reference evidence="5" key="1">
    <citation type="journal article" date="2019" name="Int. J. Syst. Evol. Microbiol.">
        <title>The Global Catalogue of Microorganisms (GCM) 10K type strain sequencing project: providing services to taxonomists for standard genome sequencing and annotation.</title>
        <authorList>
            <consortium name="The Broad Institute Genomics Platform"/>
            <consortium name="The Broad Institute Genome Sequencing Center for Infectious Disease"/>
            <person name="Wu L."/>
            <person name="Ma J."/>
        </authorList>
    </citation>
    <scope>NUCLEOTIDE SEQUENCE [LARGE SCALE GENOMIC DNA]</scope>
    <source>
        <strain evidence="5">CGMCC 1.3685</strain>
    </source>
</reference>
<keyword evidence="2" id="KW-0057">Aromatic amino acid biosynthesis</keyword>
<dbReference type="NCBIfam" id="NF009201">
    <property type="entry name" value="PRK12549.1"/>
    <property type="match status" value="1"/>
</dbReference>
<evidence type="ECO:0000256" key="1">
    <source>
        <dbReference type="ARBA" id="ARBA00004871"/>
    </source>
</evidence>
<sequence length="294" mass="30891">MGNTVSTLTQSYLVGLIGDGVLPSLTPPMHEREADAQSLRYLYRPIDLTVLQRGAQDVGELLKSGAELGFNAFNITHPCKQVVIDYLDEVSENATAIGAVNTVIIKDGKFFGHNTDASGFGWALAGGLPEAKLDKVLQLGAGGAGAAVAFALLDAGVKELLLSDPDTARVAERAAELKTHFPHAAIVAIRPDEAPARLADVDGLLNASPIGMHHHPGLPLDISNLTSRHWVADCVYRPVDTALILAARDLGCQVLDGGNMAVGQAVDAFGIITGLTPDAGRMRAHLLEMLEAGL</sequence>
<evidence type="ECO:0000313" key="4">
    <source>
        <dbReference type="EMBL" id="GGJ48016.1"/>
    </source>
</evidence>